<keyword evidence="5" id="KW-0547">Nucleotide-binding</keyword>
<dbReference type="InterPro" id="IPR041569">
    <property type="entry name" value="AAA_lid_3"/>
</dbReference>
<sequence length="803" mass="88039">TIEIDTALGKELGLTSGVQVNVTLVANIPPCRSAEVEPLDSDDWEIIELNAGLIEETLLTQVRLISEHQPITFWVNHSTVIRLRTKHIQPESPYALLGHDSEIAIAPKVRRPRAPTAAPENTDPDQIFLDRCLVCKALDFQPNPEISTGPIRPGENSSKLTDSEVNLANPLAFDTIHVHPKLLTMAQDRENDPILTDGQIIDCSQDYGRLALHISLDGPNGDHKRPGINNRSLGIPPDDETDINKLDRPYIVFDTRGIEQLDIRLSTSTEDLLPLSPGPLSAPMSPPHLGGIDSFLSDCQHYLEKAYELKQPAVTVSCPDAPLGLLVCGRAGAGKTSVCQWLAYHLTGPQSSQPLLDHVWIDCRDMGQHQPAPSGDDGRPPPPLSPMADLKLNFEHAVQRSPTLIVLDNLDTLLPAVTELGEGNASVSSTANNAAETFIVMVSDAARRHSFLLLASAHDKPRLHKRVTTSSVFSKAIEIPPPSRLQRRDILAALLEGPRFTAIRDTVALAPEVDLLDLAYRTEGYLPQDMKALLDRSYREATVRYAQQQSGGVTMVDFEKTLKGYTPSSLKGVTLHKSDVQWKDIGGLWETKQALIETLELPAKFAKIFDKCPLRLRSGILLYGYPGCGKTLLASAVAKECGLNFIYVKGPEILNKYIGASEQSVRDLFKRATAAKPCVLFFDELDSVAPRRGHDNTGVTDRVVNQFLTEMDGAEGLSGVYVLAATSRPDLIDPALLRPGRLDKALFCNLPDRSERLDILTKVARTMRMDADVDLDHLADRTDGLTGADLQAVLYNGYLEAVH</sequence>
<dbReference type="GO" id="GO:0016558">
    <property type="term" value="P:protein import into peroxisome matrix"/>
    <property type="evidence" value="ECO:0007669"/>
    <property type="project" value="TreeGrafter"/>
</dbReference>
<dbReference type="SUPFAM" id="SSF52540">
    <property type="entry name" value="P-loop containing nucleoside triphosphate hydrolases"/>
    <property type="match status" value="2"/>
</dbReference>
<evidence type="ECO:0000256" key="2">
    <source>
        <dbReference type="ARBA" id="ARBA00006914"/>
    </source>
</evidence>
<feature type="domain" description="AAA+ ATPase" evidence="14">
    <location>
        <begin position="616"/>
        <end position="752"/>
    </location>
</feature>
<evidence type="ECO:0000256" key="8">
    <source>
        <dbReference type="ARBA" id="ARBA00022927"/>
    </source>
</evidence>
<dbReference type="PANTHER" id="PTHR23077:SF12">
    <property type="entry name" value="PEROXISOMAL ATPASE PEX1"/>
    <property type="match status" value="1"/>
</dbReference>
<evidence type="ECO:0000256" key="10">
    <source>
        <dbReference type="ARBA" id="ARBA00032509"/>
    </source>
</evidence>
<gene>
    <name evidence="15" type="ORF">BJ085DRAFT_10968</name>
</gene>
<proteinExistence type="inferred from homology"/>
<dbReference type="FunFam" id="3.40.50.300:FF:000149">
    <property type="entry name" value="Nuclear valosin-containing protein-like"/>
    <property type="match status" value="1"/>
</dbReference>
<evidence type="ECO:0000256" key="7">
    <source>
        <dbReference type="ARBA" id="ARBA00022840"/>
    </source>
</evidence>
<keyword evidence="8" id="KW-0653">Protein transport</keyword>
<dbReference type="GO" id="GO:0005829">
    <property type="term" value="C:cytosol"/>
    <property type="evidence" value="ECO:0007669"/>
    <property type="project" value="TreeGrafter"/>
</dbReference>
<feature type="region of interest" description="Disordered" evidence="13">
    <location>
        <begin position="221"/>
        <end position="240"/>
    </location>
</feature>
<dbReference type="Gene3D" id="1.10.8.60">
    <property type="match status" value="2"/>
</dbReference>
<keyword evidence="7" id="KW-0067">ATP-binding</keyword>
<keyword evidence="3" id="KW-0813">Transport</keyword>
<evidence type="ECO:0000256" key="1">
    <source>
        <dbReference type="ARBA" id="ARBA00004370"/>
    </source>
</evidence>
<dbReference type="CDD" id="cd19526">
    <property type="entry name" value="RecA-like_PEX1_r2"/>
    <property type="match status" value="1"/>
</dbReference>
<dbReference type="Gene3D" id="3.40.50.300">
    <property type="entry name" value="P-loop containing nucleotide triphosphate hydrolases"/>
    <property type="match status" value="2"/>
</dbReference>
<keyword evidence="16" id="KW-1185">Reference proteome</keyword>
<dbReference type="InterPro" id="IPR015342">
    <property type="entry name" value="PEX1-N_C-lobe"/>
</dbReference>
<evidence type="ECO:0000256" key="9">
    <source>
        <dbReference type="ARBA" id="ARBA00023136"/>
    </source>
</evidence>
<feature type="non-terminal residue" evidence="15">
    <location>
        <position position="803"/>
    </location>
</feature>
<dbReference type="InterPro" id="IPR029067">
    <property type="entry name" value="CDC48_domain_2-like_sf"/>
</dbReference>
<name>A0A4P9ZWC3_9FUNG</name>
<dbReference type="InterPro" id="IPR027417">
    <property type="entry name" value="P-loop_NTPase"/>
</dbReference>
<keyword evidence="9" id="KW-0472">Membrane</keyword>
<dbReference type="GO" id="GO:0005524">
    <property type="term" value="F:ATP binding"/>
    <property type="evidence" value="ECO:0007669"/>
    <property type="project" value="UniProtKB-KW"/>
</dbReference>
<evidence type="ECO:0000256" key="3">
    <source>
        <dbReference type="ARBA" id="ARBA00022448"/>
    </source>
</evidence>
<evidence type="ECO:0000256" key="12">
    <source>
        <dbReference type="ARBA" id="ARBA00048778"/>
    </source>
</evidence>
<dbReference type="AlphaFoldDB" id="A0A4P9ZWC3"/>
<evidence type="ECO:0000259" key="14">
    <source>
        <dbReference type="SMART" id="SM00382"/>
    </source>
</evidence>
<accession>A0A4P9ZWC3</accession>
<keyword evidence="4" id="KW-0962">Peroxisome biogenesis</keyword>
<dbReference type="InterPro" id="IPR003960">
    <property type="entry name" value="ATPase_AAA_CS"/>
</dbReference>
<organism evidence="15 16">
    <name type="scientific">Dimargaris cristalligena</name>
    <dbReference type="NCBI Taxonomy" id="215637"/>
    <lineage>
        <taxon>Eukaryota</taxon>
        <taxon>Fungi</taxon>
        <taxon>Fungi incertae sedis</taxon>
        <taxon>Zoopagomycota</taxon>
        <taxon>Kickxellomycotina</taxon>
        <taxon>Dimargaritomycetes</taxon>
        <taxon>Dimargaritales</taxon>
        <taxon>Dimargaritaceae</taxon>
        <taxon>Dimargaris</taxon>
    </lineage>
</organism>
<dbReference type="Gene3D" id="3.10.330.10">
    <property type="match status" value="1"/>
</dbReference>
<dbReference type="InterPro" id="IPR003593">
    <property type="entry name" value="AAA+_ATPase"/>
</dbReference>
<evidence type="ECO:0000256" key="5">
    <source>
        <dbReference type="ARBA" id="ARBA00022741"/>
    </source>
</evidence>
<dbReference type="Pfam" id="PF09262">
    <property type="entry name" value="PEX-1N"/>
    <property type="match status" value="1"/>
</dbReference>
<dbReference type="EMBL" id="ML002425">
    <property type="protein sequence ID" value="RKP37956.1"/>
    <property type="molecule type" value="Genomic_DNA"/>
</dbReference>
<dbReference type="PANTHER" id="PTHR23077">
    <property type="entry name" value="AAA-FAMILY ATPASE"/>
    <property type="match status" value="1"/>
</dbReference>
<comment type="catalytic activity">
    <reaction evidence="12">
        <text>ATP + H2O = ADP + phosphate + H(+)</text>
        <dbReference type="Rhea" id="RHEA:13065"/>
        <dbReference type="ChEBI" id="CHEBI:15377"/>
        <dbReference type="ChEBI" id="CHEBI:15378"/>
        <dbReference type="ChEBI" id="CHEBI:30616"/>
        <dbReference type="ChEBI" id="CHEBI:43474"/>
        <dbReference type="ChEBI" id="CHEBI:456216"/>
    </reaction>
    <physiologicalReaction direction="left-to-right" evidence="12">
        <dbReference type="Rhea" id="RHEA:13066"/>
    </physiologicalReaction>
</comment>
<feature type="non-terminal residue" evidence="15">
    <location>
        <position position="1"/>
    </location>
</feature>
<evidence type="ECO:0000256" key="11">
    <source>
        <dbReference type="ARBA" id="ARBA00034532"/>
    </source>
</evidence>
<evidence type="ECO:0000256" key="4">
    <source>
        <dbReference type="ARBA" id="ARBA00022593"/>
    </source>
</evidence>
<evidence type="ECO:0000256" key="13">
    <source>
        <dbReference type="SAM" id="MobiDB-lite"/>
    </source>
</evidence>
<dbReference type="PROSITE" id="PS00674">
    <property type="entry name" value="AAA"/>
    <property type="match status" value="1"/>
</dbReference>
<dbReference type="InterPro" id="IPR003959">
    <property type="entry name" value="ATPase_AAA_core"/>
</dbReference>
<dbReference type="Pfam" id="PF17862">
    <property type="entry name" value="AAA_lid_3"/>
    <property type="match status" value="1"/>
</dbReference>
<dbReference type="Pfam" id="PF00004">
    <property type="entry name" value="AAA"/>
    <property type="match status" value="2"/>
</dbReference>
<feature type="region of interest" description="Disordered" evidence="13">
    <location>
        <begin position="366"/>
        <end position="385"/>
    </location>
</feature>
<dbReference type="Proteomes" id="UP000268162">
    <property type="component" value="Unassembled WGS sequence"/>
</dbReference>
<reference evidence="16" key="1">
    <citation type="journal article" date="2018" name="Nat. Microbiol.">
        <title>Leveraging single-cell genomics to expand the fungal tree of life.</title>
        <authorList>
            <person name="Ahrendt S.R."/>
            <person name="Quandt C.A."/>
            <person name="Ciobanu D."/>
            <person name="Clum A."/>
            <person name="Salamov A."/>
            <person name="Andreopoulos B."/>
            <person name="Cheng J.F."/>
            <person name="Woyke T."/>
            <person name="Pelin A."/>
            <person name="Henrissat B."/>
            <person name="Reynolds N.K."/>
            <person name="Benny G.L."/>
            <person name="Smith M.E."/>
            <person name="James T.Y."/>
            <person name="Grigoriev I.V."/>
        </authorList>
    </citation>
    <scope>NUCLEOTIDE SEQUENCE [LARGE SCALE GENOMIC DNA]</scope>
    <source>
        <strain evidence="16">RSA 468</strain>
    </source>
</reference>
<dbReference type="GO" id="GO:0005778">
    <property type="term" value="C:peroxisomal membrane"/>
    <property type="evidence" value="ECO:0007669"/>
    <property type="project" value="TreeGrafter"/>
</dbReference>
<dbReference type="InterPro" id="IPR050168">
    <property type="entry name" value="AAA_ATPase_domain"/>
</dbReference>
<comment type="similarity">
    <text evidence="2">Belongs to the AAA ATPase family.</text>
</comment>
<evidence type="ECO:0000313" key="15">
    <source>
        <dbReference type="EMBL" id="RKP37956.1"/>
    </source>
</evidence>
<evidence type="ECO:0000256" key="6">
    <source>
        <dbReference type="ARBA" id="ARBA00022801"/>
    </source>
</evidence>
<comment type="subcellular location">
    <subcellularLocation>
        <location evidence="1">Membrane</location>
    </subcellularLocation>
</comment>
<protein>
    <recommendedName>
        <fullName evidence="11">Peroxisomal ATPase PEX1</fullName>
    </recommendedName>
    <alternativeName>
        <fullName evidence="10">Peroxin-1</fullName>
    </alternativeName>
</protein>
<keyword evidence="6 15" id="KW-0378">Hydrolase</keyword>
<evidence type="ECO:0000313" key="16">
    <source>
        <dbReference type="Proteomes" id="UP000268162"/>
    </source>
</evidence>
<dbReference type="GO" id="GO:0016887">
    <property type="term" value="F:ATP hydrolysis activity"/>
    <property type="evidence" value="ECO:0007669"/>
    <property type="project" value="InterPro"/>
</dbReference>
<dbReference type="SMART" id="SM00382">
    <property type="entry name" value="AAA"/>
    <property type="match status" value="2"/>
</dbReference>
<dbReference type="SUPFAM" id="SSF54585">
    <property type="entry name" value="Cdc48 domain 2-like"/>
    <property type="match status" value="1"/>
</dbReference>
<dbReference type="STRING" id="215637.A0A4P9ZWC3"/>
<feature type="domain" description="AAA+ ATPase" evidence="14">
    <location>
        <begin position="321"/>
        <end position="483"/>
    </location>
</feature>